<evidence type="ECO:0000313" key="10">
    <source>
        <dbReference type="Proteomes" id="UP001150569"/>
    </source>
</evidence>
<gene>
    <name evidence="9" type="ORF">IWQ60_009125</name>
</gene>
<sequence length="561" mass="59529">MSPFLTLLLFCGAMFLGSLAVGLVPLSLRLDGNRLQLFSVFGSGLLLGTGLLVIIPEGIDSLYRAMPAHLTEGDGHAEATKSHLSPPHWVGLALTLGFAWMFILDTLISILTNSPHHFHHGHLPDTPLDQEPAHDHDHSGECGEELSPCEDINGVTVTVATPLSSGGHACGSHPAPTSSDASAHSPDEGSTTTTVSVPALRKNVTARSPPGAGSSSNLHRSGPTAPSSLRSMTASQGLLAHSEHHRHNHHTIPVVHDLGEQADTSRCVRRSQSHCGTGTASIRHRPRYTYARVRNFLRSFVSPATIGMLIHAAADGLALGSASASAAAESSLSNAPAHGHPHGHTQGGAAEGTSLIIFMAIFLHKAPEAFGLCTQLLQEGQSRAAIRTTLVVFSLAAPLMALTTYAASALVGLTDASPDGSDDQSNRMLKFTAILLLFSAGTFLYVAAIHSLPETMCNDLEDEDPCTRPPSRRHSGHPHHHHGDHHHHHHHHDDDDDEEHALAAPDTCSDCSNTDHLNGDGLGAPSPARSHFGFKRRLLRRLGILLVGMLLPAFIAFGHTH</sequence>
<feature type="transmembrane region" description="Helical" evidence="8">
    <location>
        <begin position="6"/>
        <end position="28"/>
    </location>
</feature>
<name>A0A9W7ZYU0_9FUNG</name>
<evidence type="ECO:0000313" key="9">
    <source>
        <dbReference type="EMBL" id="KAJ1913657.1"/>
    </source>
</evidence>
<keyword evidence="10" id="KW-1185">Reference proteome</keyword>
<feature type="compositionally biased region" description="Basic and acidic residues" evidence="7">
    <location>
        <begin position="131"/>
        <end position="141"/>
    </location>
</feature>
<keyword evidence="5" id="KW-0333">Golgi apparatus</keyword>
<dbReference type="GO" id="GO:0046873">
    <property type="term" value="F:metal ion transmembrane transporter activity"/>
    <property type="evidence" value="ECO:0007669"/>
    <property type="project" value="InterPro"/>
</dbReference>
<evidence type="ECO:0000256" key="3">
    <source>
        <dbReference type="ARBA" id="ARBA00022692"/>
    </source>
</evidence>
<accession>A0A9W7ZYU0</accession>
<dbReference type="PANTHER" id="PTHR16133">
    <property type="entry name" value="SOLUTE CARRIER FAMILY 39 ZINC TRANSPORTER , MEMBER 9-RELATED"/>
    <property type="match status" value="1"/>
</dbReference>
<feature type="transmembrane region" description="Helical" evidence="8">
    <location>
        <begin position="390"/>
        <end position="411"/>
    </location>
</feature>
<feature type="compositionally biased region" description="Polar residues" evidence="7">
    <location>
        <begin position="213"/>
        <end position="236"/>
    </location>
</feature>
<feature type="transmembrane region" description="Helical" evidence="8">
    <location>
        <begin position="431"/>
        <end position="449"/>
    </location>
</feature>
<dbReference type="EMBL" id="JANBPT010000735">
    <property type="protein sequence ID" value="KAJ1913657.1"/>
    <property type="molecule type" value="Genomic_DNA"/>
</dbReference>
<reference evidence="9" key="1">
    <citation type="submission" date="2022-07" db="EMBL/GenBank/DDBJ databases">
        <title>Phylogenomic reconstructions and comparative analyses of Kickxellomycotina fungi.</title>
        <authorList>
            <person name="Reynolds N.K."/>
            <person name="Stajich J.E."/>
            <person name="Barry K."/>
            <person name="Grigoriev I.V."/>
            <person name="Crous P."/>
            <person name="Smith M.E."/>
        </authorList>
    </citation>
    <scope>NUCLEOTIDE SEQUENCE</scope>
    <source>
        <strain evidence="9">RSA 861</strain>
    </source>
</reference>
<comment type="caution">
    <text evidence="9">The sequence shown here is derived from an EMBL/GenBank/DDBJ whole genome shotgun (WGS) entry which is preliminary data.</text>
</comment>
<feature type="transmembrane region" description="Helical" evidence="8">
    <location>
        <begin position="538"/>
        <end position="557"/>
    </location>
</feature>
<dbReference type="InterPro" id="IPR003689">
    <property type="entry name" value="ZIP"/>
</dbReference>
<evidence type="ECO:0000256" key="6">
    <source>
        <dbReference type="ARBA" id="ARBA00023136"/>
    </source>
</evidence>
<dbReference type="GO" id="GO:0006829">
    <property type="term" value="P:zinc ion transport"/>
    <property type="evidence" value="ECO:0007669"/>
    <property type="project" value="InterPro"/>
</dbReference>
<evidence type="ECO:0000256" key="5">
    <source>
        <dbReference type="ARBA" id="ARBA00023034"/>
    </source>
</evidence>
<feature type="transmembrane region" description="Helical" evidence="8">
    <location>
        <begin position="89"/>
        <end position="111"/>
    </location>
</feature>
<dbReference type="GO" id="GO:0000139">
    <property type="term" value="C:Golgi membrane"/>
    <property type="evidence" value="ECO:0007669"/>
    <property type="project" value="UniProtKB-SubCell"/>
</dbReference>
<keyword evidence="4 8" id="KW-1133">Transmembrane helix</keyword>
<proteinExistence type="predicted"/>
<evidence type="ECO:0000256" key="7">
    <source>
        <dbReference type="SAM" id="MobiDB-lite"/>
    </source>
</evidence>
<feature type="compositionally biased region" description="Polar residues" evidence="7">
    <location>
        <begin position="175"/>
        <end position="196"/>
    </location>
</feature>
<comment type="subcellular location">
    <subcellularLocation>
        <location evidence="1">Endomembrane system</location>
        <topology evidence="1">Multi-pass membrane protein</topology>
    </subcellularLocation>
    <subcellularLocation>
        <location evidence="2">Golgi apparatus membrane</location>
    </subcellularLocation>
</comment>
<dbReference type="InterPro" id="IPR045891">
    <property type="entry name" value="ZIP9"/>
</dbReference>
<feature type="transmembrane region" description="Helical" evidence="8">
    <location>
        <begin position="35"/>
        <end position="55"/>
    </location>
</feature>
<keyword evidence="6 8" id="KW-0472">Membrane</keyword>
<protein>
    <submittedName>
        <fullName evidence="9">Uncharacterized protein</fullName>
    </submittedName>
</protein>
<organism evidence="9 10">
    <name type="scientific">Tieghemiomyces parasiticus</name>
    <dbReference type="NCBI Taxonomy" id="78921"/>
    <lineage>
        <taxon>Eukaryota</taxon>
        <taxon>Fungi</taxon>
        <taxon>Fungi incertae sedis</taxon>
        <taxon>Zoopagomycota</taxon>
        <taxon>Kickxellomycotina</taxon>
        <taxon>Dimargaritomycetes</taxon>
        <taxon>Dimargaritales</taxon>
        <taxon>Dimargaritaceae</taxon>
        <taxon>Tieghemiomyces</taxon>
    </lineage>
</organism>
<evidence type="ECO:0000256" key="8">
    <source>
        <dbReference type="SAM" id="Phobius"/>
    </source>
</evidence>
<keyword evidence="3 8" id="KW-0812">Transmembrane</keyword>
<evidence type="ECO:0000256" key="4">
    <source>
        <dbReference type="ARBA" id="ARBA00022989"/>
    </source>
</evidence>
<feature type="region of interest" description="Disordered" evidence="7">
    <location>
        <begin position="166"/>
        <end position="236"/>
    </location>
</feature>
<evidence type="ECO:0000256" key="2">
    <source>
        <dbReference type="ARBA" id="ARBA00004394"/>
    </source>
</evidence>
<feature type="region of interest" description="Disordered" evidence="7">
    <location>
        <begin position="461"/>
        <end position="502"/>
    </location>
</feature>
<dbReference type="AlphaFoldDB" id="A0A9W7ZYU0"/>
<feature type="region of interest" description="Disordered" evidence="7">
    <location>
        <begin position="122"/>
        <end position="148"/>
    </location>
</feature>
<dbReference type="Pfam" id="PF02535">
    <property type="entry name" value="Zip"/>
    <property type="match status" value="2"/>
</dbReference>
<dbReference type="OrthoDB" id="19859at2759"/>
<dbReference type="Proteomes" id="UP001150569">
    <property type="component" value="Unassembled WGS sequence"/>
</dbReference>
<dbReference type="PANTHER" id="PTHR16133:SF0">
    <property type="entry name" value="ZINC_IRON REGULATED TRANSPORTER-RELATED PROTEIN 102B, ISOFORM E"/>
    <property type="match status" value="1"/>
</dbReference>
<feature type="compositionally biased region" description="Basic residues" evidence="7">
    <location>
        <begin position="470"/>
        <end position="491"/>
    </location>
</feature>
<evidence type="ECO:0000256" key="1">
    <source>
        <dbReference type="ARBA" id="ARBA00004127"/>
    </source>
</evidence>